<dbReference type="PANTHER" id="PTHR45138:SF9">
    <property type="entry name" value="DIGUANYLATE CYCLASE DGCM-RELATED"/>
    <property type="match status" value="1"/>
</dbReference>
<dbReference type="EC" id="2.7.7.65" evidence="1"/>
<feature type="transmembrane region" description="Helical" evidence="3">
    <location>
        <begin position="94"/>
        <end position="113"/>
    </location>
</feature>
<accession>A0A564FYU8</accession>
<sequence length="382" mass="40763">MRLDVTTLLIVTFALTFLVGLLFLLSWRQSRDMPALLVWGIAHLAGSVASVGLALRGQVPDAVSIGLANTVMIAAYGLIWSGIRMFEGRPFRPVATFTGAALWAVLCLVPAFYDSIVARIIVASAIAVAYTGHGAVMFWRGGHEPLASRRPAALLLAAYAACYVVRIPTTLLMPPTEVRNPLASSWVTVLCLASMLFTLVVAFLFTALAKERAEHRQRVAASTDPLTGVANRRAFFDRAETLAASGRPLTLVLFDLDHFKAINDRFGHAIGDTVLVGFCEVACTLLPPGSLFGRLGGEEFGCLLVAREPDAVVAQVECVRQAFSAIRVADLPDLRLGASAGVACGTGARFDVLMRRADAALYAAKRGGRDRVAVAEPVLKAA</sequence>
<feature type="transmembrane region" description="Helical" evidence="3">
    <location>
        <begin position="119"/>
        <end position="139"/>
    </location>
</feature>
<dbReference type="AlphaFoldDB" id="A0A564FYU8"/>
<dbReference type="Pfam" id="PF00990">
    <property type="entry name" value="GGDEF"/>
    <property type="match status" value="1"/>
</dbReference>
<dbReference type="EMBL" id="CABFVH010000011">
    <property type="protein sequence ID" value="VUF12561.1"/>
    <property type="molecule type" value="Genomic_DNA"/>
</dbReference>
<dbReference type="Proteomes" id="UP000401717">
    <property type="component" value="Unassembled WGS sequence"/>
</dbReference>
<keyword evidence="6" id="KW-0548">Nucleotidyltransferase</keyword>
<feature type="transmembrane region" description="Helical" evidence="3">
    <location>
        <begin position="6"/>
        <end position="24"/>
    </location>
</feature>
<name>A0A564FYU8_9HYPH</name>
<evidence type="ECO:0000259" key="4">
    <source>
        <dbReference type="PROSITE" id="PS50887"/>
    </source>
</evidence>
<keyword evidence="3" id="KW-1133">Transmembrane helix</keyword>
<dbReference type="EMBL" id="BPQI01000045">
    <property type="protein sequence ID" value="GJD55924.1"/>
    <property type="molecule type" value="Genomic_DNA"/>
</dbReference>
<feature type="transmembrane region" description="Helical" evidence="3">
    <location>
        <begin position="36"/>
        <end position="56"/>
    </location>
</feature>
<dbReference type="SUPFAM" id="SSF55073">
    <property type="entry name" value="Nucleotide cyclase"/>
    <property type="match status" value="1"/>
</dbReference>
<proteinExistence type="predicted"/>
<dbReference type="Gene3D" id="3.30.70.270">
    <property type="match status" value="1"/>
</dbReference>
<keyword evidence="3" id="KW-0812">Transmembrane</keyword>
<dbReference type="InterPro" id="IPR029787">
    <property type="entry name" value="Nucleotide_cyclase"/>
</dbReference>
<dbReference type="GO" id="GO:0052621">
    <property type="term" value="F:diguanylate cyclase activity"/>
    <property type="evidence" value="ECO:0007669"/>
    <property type="project" value="UniProtKB-EC"/>
</dbReference>
<keyword evidence="6" id="KW-0808">Transferase</keyword>
<dbReference type="GO" id="GO:1902201">
    <property type="term" value="P:negative regulation of bacterial-type flagellum-dependent cell motility"/>
    <property type="evidence" value="ECO:0007669"/>
    <property type="project" value="TreeGrafter"/>
</dbReference>
<feature type="transmembrane region" description="Helical" evidence="3">
    <location>
        <begin position="62"/>
        <end position="82"/>
    </location>
</feature>
<keyword evidence="8" id="KW-1185">Reference proteome</keyword>
<reference evidence="5" key="3">
    <citation type="submission" date="2021-08" db="EMBL/GenBank/DDBJ databases">
        <authorList>
            <person name="Tani A."/>
            <person name="Ola A."/>
            <person name="Ogura Y."/>
            <person name="Katsura K."/>
            <person name="Hayashi T."/>
        </authorList>
    </citation>
    <scope>NUCLEOTIDE SEQUENCE</scope>
    <source>
        <strain evidence="5">DSM 22415</strain>
    </source>
</reference>
<evidence type="ECO:0000256" key="2">
    <source>
        <dbReference type="ARBA" id="ARBA00034247"/>
    </source>
</evidence>
<organism evidence="6 7">
    <name type="scientific">Methylobacterium dankookense</name>
    <dbReference type="NCBI Taxonomy" id="560405"/>
    <lineage>
        <taxon>Bacteria</taxon>
        <taxon>Pseudomonadati</taxon>
        <taxon>Pseudomonadota</taxon>
        <taxon>Alphaproteobacteria</taxon>
        <taxon>Hyphomicrobiales</taxon>
        <taxon>Methylobacteriaceae</taxon>
        <taxon>Methylobacterium</taxon>
    </lineage>
</organism>
<dbReference type="GO" id="GO:0043709">
    <property type="term" value="P:cell adhesion involved in single-species biofilm formation"/>
    <property type="evidence" value="ECO:0007669"/>
    <property type="project" value="TreeGrafter"/>
</dbReference>
<dbReference type="NCBIfam" id="TIGR00254">
    <property type="entry name" value="GGDEF"/>
    <property type="match status" value="1"/>
</dbReference>
<evidence type="ECO:0000256" key="1">
    <source>
        <dbReference type="ARBA" id="ARBA00012528"/>
    </source>
</evidence>
<evidence type="ECO:0000256" key="3">
    <source>
        <dbReference type="SAM" id="Phobius"/>
    </source>
</evidence>
<gene>
    <name evidence="6" type="primary">adrA</name>
    <name evidence="5" type="ORF">IFDJLNFL_1815</name>
    <name evidence="6" type="ORF">MTDSW087_02254</name>
</gene>
<dbReference type="SMART" id="SM00267">
    <property type="entry name" value="GGDEF"/>
    <property type="match status" value="1"/>
</dbReference>
<dbReference type="InterPro" id="IPR050469">
    <property type="entry name" value="Diguanylate_Cyclase"/>
</dbReference>
<dbReference type="PANTHER" id="PTHR45138">
    <property type="entry name" value="REGULATORY COMPONENTS OF SENSORY TRANSDUCTION SYSTEM"/>
    <property type="match status" value="1"/>
</dbReference>
<dbReference type="GO" id="GO:0005886">
    <property type="term" value="C:plasma membrane"/>
    <property type="evidence" value="ECO:0007669"/>
    <property type="project" value="TreeGrafter"/>
</dbReference>
<dbReference type="Proteomes" id="UP001055303">
    <property type="component" value="Unassembled WGS sequence"/>
</dbReference>
<evidence type="ECO:0000313" key="6">
    <source>
        <dbReference type="EMBL" id="VUF12561.1"/>
    </source>
</evidence>
<feature type="domain" description="GGDEF" evidence="4">
    <location>
        <begin position="247"/>
        <end position="377"/>
    </location>
</feature>
<evidence type="ECO:0000313" key="7">
    <source>
        <dbReference type="Proteomes" id="UP000401717"/>
    </source>
</evidence>
<dbReference type="RefSeq" id="WP_144763804.1">
    <property type="nucleotide sequence ID" value="NZ_BPQI01000045.1"/>
</dbReference>
<feature type="transmembrane region" description="Helical" evidence="3">
    <location>
        <begin position="185"/>
        <end position="208"/>
    </location>
</feature>
<comment type="catalytic activity">
    <reaction evidence="2">
        <text>2 GTP = 3',3'-c-di-GMP + 2 diphosphate</text>
        <dbReference type="Rhea" id="RHEA:24898"/>
        <dbReference type="ChEBI" id="CHEBI:33019"/>
        <dbReference type="ChEBI" id="CHEBI:37565"/>
        <dbReference type="ChEBI" id="CHEBI:58805"/>
        <dbReference type="EC" id="2.7.7.65"/>
    </reaction>
</comment>
<evidence type="ECO:0000313" key="8">
    <source>
        <dbReference type="Proteomes" id="UP001055303"/>
    </source>
</evidence>
<dbReference type="CDD" id="cd01949">
    <property type="entry name" value="GGDEF"/>
    <property type="match status" value="1"/>
</dbReference>
<dbReference type="PROSITE" id="PS50887">
    <property type="entry name" value="GGDEF"/>
    <property type="match status" value="1"/>
</dbReference>
<evidence type="ECO:0000313" key="5">
    <source>
        <dbReference type="EMBL" id="GJD55924.1"/>
    </source>
</evidence>
<feature type="transmembrane region" description="Helical" evidence="3">
    <location>
        <begin position="151"/>
        <end position="173"/>
    </location>
</feature>
<protein>
    <recommendedName>
        <fullName evidence="1">diguanylate cyclase</fullName>
        <ecNumber evidence="1">2.7.7.65</ecNumber>
    </recommendedName>
</protein>
<reference evidence="6 7" key="1">
    <citation type="submission" date="2019-06" db="EMBL/GenBank/DDBJ databases">
        <authorList>
            <person name="Rodrigo-Torres L."/>
            <person name="Arahal R. D."/>
            <person name="Lucena T."/>
        </authorList>
    </citation>
    <scope>NUCLEOTIDE SEQUENCE [LARGE SCALE GENOMIC DNA]</scope>
    <source>
        <strain evidence="6 7">SW08-7</strain>
    </source>
</reference>
<dbReference type="InterPro" id="IPR043128">
    <property type="entry name" value="Rev_trsase/Diguanyl_cyclase"/>
</dbReference>
<reference evidence="5" key="2">
    <citation type="journal article" date="2021" name="Front. Microbiol.">
        <title>Comprehensive Comparative Genomics and Phenotyping of Methylobacterium Species.</title>
        <authorList>
            <person name="Alessa O."/>
            <person name="Ogura Y."/>
            <person name="Fujitani Y."/>
            <person name="Takami H."/>
            <person name="Hayashi T."/>
            <person name="Sahin N."/>
            <person name="Tani A."/>
        </authorList>
    </citation>
    <scope>NUCLEOTIDE SEQUENCE</scope>
    <source>
        <strain evidence="5">DSM 22415</strain>
    </source>
</reference>
<keyword evidence="3" id="KW-0472">Membrane</keyword>
<dbReference type="OrthoDB" id="9812260at2"/>
<dbReference type="InterPro" id="IPR000160">
    <property type="entry name" value="GGDEF_dom"/>
</dbReference>